<sequence>MHYSASHNLYTRIDLWLVARSLLGYLCPEAPWPRTYSDHSLVPLTMTLDALSIPPFSWRFLLYSLLDSIFRDELATAIKDFFQINKGSLASVGVVWETFKFYIWGIPIAKHAGVLKSNRGHLQLLERDLAQLKWDHQTSADNQTLGHIHAKVREFHDTAQEEIQHLGKYTTARAYGDGERPGSVLANLIHPNREKSAIIAVKAEDGTALRDPECIVYRICEYYQSLYTSRVILGQEAILDSLTHITMPRLTDPERESLGAPLTLEKIDSALVGIADDKALGPDGLTVRFYKTYKNLLLPQLKEVFEEMVERGLMPHRCGKRC</sequence>
<accession>A0AAV7W698</accession>
<protein>
    <recommendedName>
        <fullName evidence="3">Reverse transcriptase</fullName>
    </recommendedName>
</protein>
<dbReference type="Proteomes" id="UP001066276">
    <property type="component" value="Chromosome 1_2"/>
</dbReference>
<evidence type="ECO:0000313" key="2">
    <source>
        <dbReference type="Proteomes" id="UP001066276"/>
    </source>
</evidence>
<evidence type="ECO:0008006" key="3">
    <source>
        <dbReference type="Google" id="ProtNLM"/>
    </source>
</evidence>
<reference evidence="1" key="1">
    <citation type="journal article" date="2022" name="bioRxiv">
        <title>Sequencing and chromosome-scale assembly of the giantPleurodeles waltlgenome.</title>
        <authorList>
            <person name="Brown T."/>
            <person name="Elewa A."/>
            <person name="Iarovenko S."/>
            <person name="Subramanian E."/>
            <person name="Araus A.J."/>
            <person name="Petzold A."/>
            <person name="Susuki M."/>
            <person name="Suzuki K.-i.T."/>
            <person name="Hayashi T."/>
            <person name="Toyoda A."/>
            <person name="Oliveira C."/>
            <person name="Osipova E."/>
            <person name="Leigh N.D."/>
            <person name="Simon A."/>
            <person name="Yun M.H."/>
        </authorList>
    </citation>
    <scope>NUCLEOTIDE SEQUENCE</scope>
    <source>
        <strain evidence="1">20211129_DDA</strain>
        <tissue evidence="1">Liver</tissue>
    </source>
</reference>
<dbReference type="PANTHER" id="PTHR19446">
    <property type="entry name" value="REVERSE TRANSCRIPTASES"/>
    <property type="match status" value="1"/>
</dbReference>
<dbReference type="AlphaFoldDB" id="A0AAV7W698"/>
<dbReference type="EMBL" id="JANPWB010000002">
    <property type="protein sequence ID" value="KAJ1208347.1"/>
    <property type="molecule type" value="Genomic_DNA"/>
</dbReference>
<keyword evidence="2" id="KW-1185">Reference proteome</keyword>
<comment type="caution">
    <text evidence="1">The sequence shown here is derived from an EMBL/GenBank/DDBJ whole genome shotgun (WGS) entry which is preliminary data.</text>
</comment>
<proteinExistence type="predicted"/>
<gene>
    <name evidence="1" type="ORF">NDU88_003733</name>
</gene>
<name>A0AAV7W698_PLEWA</name>
<organism evidence="1 2">
    <name type="scientific">Pleurodeles waltl</name>
    <name type="common">Iberian ribbed newt</name>
    <dbReference type="NCBI Taxonomy" id="8319"/>
    <lineage>
        <taxon>Eukaryota</taxon>
        <taxon>Metazoa</taxon>
        <taxon>Chordata</taxon>
        <taxon>Craniata</taxon>
        <taxon>Vertebrata</taxon>
        <taxon>Euteleostomi</taxon>
        <taxon>Amphibia</taxon>
        <taxon>Batrachia</taxon>
        <taxon>Caudata</taxon>
        <taxon>Salamandroidea</taxon>
        <taxon>Salamandridae</taxon>
        <taxon>Pleurodelinae</taxon>
        <taxon>Pleurodeles</taxon>
    </lineage>
</organism>
<evidence type="ECO:0000313" key="1">
    <source>
        <dbReference type="EMBL" id="KAJ1208347.1"/>
    </source>
</evidence>